<dbReference type="GO" id="GO:0006312">
    <property type="term" value="P:mitotic recombination"/>
    <property type="evidence" value="ECO:0007669"/>
    <property type="project" value="TreeGrafter"/>
</dbReference>
<dbReference type="VEuPathDB" id="TriTrypDB:TM35_000191040"/>
<evidence type="ECO:0000256" key="1">
    <source>
        <dbReference type="ARBA" id="ARBA00004123"/>
    </source>
</evidence>
<evidence type="ECO:0000313" key="8">
    <source>
        <dbReference type="EMBL" id="ORC87860.1"/>
    </source>
</evidence>
<evidence type="ECO:0000256" key="2">
    <source>
        <dbReference type="ARBA" id="ARBA00008283"/>
    </source>
</evidence>
<feature type="domain" description="ERCC1-like central" evidence="7">
    <location>
        <begin position="9"/>
        <end position="131"/>
    </location>
</feature>
<dbReference type="STRING" id="67003.A0A1X0NUS6"/>
<dbReference type="GO" id="GO:0070522">
    <property type="term" value="C:ERCC4-ERCC1 complex"/>
    <property type="evidence" value="ECO:0007669"/>
    <property type="project" value="TreeGrafter"/>
</dbReference>
<evidence type="ECO:0000256" key="6">
    <source>
        <dbReference type="ARBA" id="ARBA00023242"/>
    </source>
</evidence>
<keyword evidence="3" id="KW-0227">DNA damage</keyword>
<dbReference type="GO" id="GO:0000110">
    <property type="term" value="C:nucleotide-excision repair factor 1 complex"/>
    <property type="evidence" value="ECO:0007669"/>
    <property type="project" value="TreeGrafter"/>
</dbReference>
<keyword evidence="5" id="KW-0234">DNA repair</keyword>
<reference evidence="8 9" key="1">
    <citation type="submission" date="2017-03" db="EMBL/GenBank/DDBJ databases">
        <title>An alternative strategy for trypanosome survival in the mammalian bloodstream revealed through genome and transcriptome analysis of the ubiquitous bovine parasite Trypanosoma (Megatrypanum) theileri.</title>
        <authorList>
            <person name="Kelly S."/>
            <person name="Ivens A."/>
            <person name="Mott A."/>
            <person name="O'Neill E."/>
            <person name="Emms D."/>
            <person name="Macleod O."/>
            <person name="Voorheis P."/>
            <person name="Matthews J."/>
            <person name="Matthews K."/>
            <person name="Carrington M."/>
        </authorList>
    </citation>
    <scope>NUCLEOTIDE SEQUENCE [LARGE SCALE GENOMIC DNA]</scope>
    <source>
        <strain evidence="8">Edinburgh</strain>
    </source>
</reference>
<comment type="similarity">
    <text evidence="2">Belongs to the ERCC1/RAD10/SWI10 family.</text>
</comment>
<keyword evidence="6" id="KW-0539">Nucleus</keyword>
<keyword evidence="9" id="KW-1185">Reference proteome</keyword>
<dbReference type="Pfam" id="PF03834">
    <property type="entry name" value="Rad10"/>
    <property type="match status" value="1"/>
</dbReference>
<dbReference type="PANTHER" id="PTHR12749">
    <property type="entry name" value="EXCISION REPAIR CROSS-COMPLEMENTING 1 ERCC1"/>
    <property type="match status" value="1"/>
</dbReference>
<dbReference type="InterPro" id="IPR004579">
    <property type="entry name" value="ERCC1/RAD10/SWI10"/>
</dbReference>
<proteinExistence type="inferred from homology"/>
<evidence type="ECO:0000259" key="7">
    <source>
        <dbReference type="Pfam" id="PF03834"/>
    </source>
</evidence>
<dbReference type="GeneID" id="39986382"/>
<dbReference type="Gene3D" id="1.10.150.20">
    <property type="entry name" value="5' to 3' exonuclease, C-terminal subdomain"/>
    <property type="match status" value="1"/>
</dbReference>
<dbReference type="GO" id="GO:0006302">
    <property type="term" value="P:double-strand break repair"/>
    <property type="evidence" value="ECO:0007669"/>
    <property type="project" value="UniProtKB-ARBA"/>
</dbReference>
<dbReference type="GO" id="GO:0070914">
    <property type="term" value="P:UV-damage excision repair"/>
    <property type="evidence" value="ECO:0007669"/>
    <property type="project" value="TreeGrafter"/>
</dbReference>
<dbReference type="InterPro" id="IPR010994">
    <property type="entry name" value="RuvA_2-like"/>
</dbReference>
<comment type="subcellular location">
    <subcellularLocation>
        <location evidence="1">Nucleus</location>
    </subcellularLocation>
</comment>
<dbReference type="AlphaFoldDB" id="A0A1X0NUS6"/>
<comment type="caution">
    <text evidence="8">The sequence shown here is derived from an EMBL/GenBank/DDBJ whole genome shotgun (WGS) entry which is preliminary data.</text>
</comment>
<dbReference type="InterPro" id="IPR047260">
    <property type="entry name" value="ERCC1-like_central_dom"/>
</dbReference>
<dbReference type="RefSeq" id="XP_028881926.1">
    <property type="nucleotide sequence ID" value="XM_029026602.1"/>
</dbReference>
<sequence length="268" mass="29896">MPPAPRGTVAISERCMGGNIARLMQRHRYLLENLGDDSCDFLCGGTRVLYVDDLNRLCDMAHRDMISQRLSLAKSRFNTSGSRIALLLLSGSQDPRPDVLAWLNIHCSVELNCLVMLCWTEEECASFLEGLADSSLGSVNYRIARKKESTPVPVLIDAFTQTPQLMTRNDVVRAAHRFGSAAKLFTVTSEDLAVIPGFGQKKAERLFAVLNASFQTSRRSVSEVLPSQTAPNDVDKVGKESVRLPAQEKMFHVLHQLREREMDEVTEE</sequence>
<evidence type="ECO:0000256" key="3">
    <source>
        <dbReference type="ARBA" id="ARBA00022763"/>
    </source>
</evidence>
<protein>
    <submittedName>
        <fullName evidence="8">Putative DNA repair protein</fullName>
    </submittedName>
</protein>
<dbReference type="OrthoDB" id="10262814at2759"/>
<organism evidence="8 9">
    <name type="scientific">Trypanosoma theileri</name>
    <dbReference type="NCBI Taxonomy" id="67003"/>
    <lineage>
        <taxon>Eukaryota</taxon>
        <taxon>Discoba</taxon>
        <taxon>Euglenozoa</taxon>
        <taxon>Kinetoplastea</taxon>
        <taxon>Metakinetoplastina</taxon>
        <taxon>Trypanosomatida</taxon>
        <taxon>Trypanosomatidae</taxon>
        <taxon>Trypanosoma</taxon>
    </lineage>
</organism>
<dbReference type="SUPFAM" id="SSF52980">
    <property type="entry name" value="Restriction endonuclease-like"/>
    <property type="match status" value="1"/>
</dbReference>
<dbReference type="Proteomes" id="UP000192257">
    <property type="component" value="Unassembled WGS sequence"/>
</dbReference>
<accession>A0A1X0NUS6</accession>
<gene>
    <name evidence="8" type="ORF">TM35_000191040</name>
</gene>
<dbReference type="GO" id="GO:0003684">
    <property type="term" value="F:damaged DNA binding"/>
    <property type="evidence" value="ECO:0007669"/>
    <property type="project" value="InterPro"/>
</dbReference>
<dbReference type="InterPro" id="IPR011335">
    <property type="entry name" value="Restrct_endonuc-II-like"/>
</dbReference>
<keyword evidence="4" id="KW-0238">DNA-binding</keyword>
<evidence type="ECO:0000313" key="9">
    <source>
        <dbReference type="Proteomes" id="UP000192257"/>
    </source>
</evidence>
<evidence type="ECO:0000256" key="5">
    <source>
        <dbReference type="ARBA" id="ARBA00023204"/>
    </source>
</evidence>
<dbReference type="GO" id="GO:0003697">
    <property type="term" value="F:single-stranded DNA binding"/>
    <property type="evidence" value="ECO:0007669"/>
    <property type="project" value="TreeGrafter"/>
</dbReference>
<name>A0A1X0NUS6_9TRYP</name>
<dbReference type="EMBL" id="NBCO01000019">
    <property type="protein sequence ID" value="ORC87860.1"/>
    <property type="molecule type" value="Genomic_DNA"/>
</dbReference>
<evidence type="ECO:0000256" key="4">
    <source>
        <dbReference type="ARBA" id="ARBA00023125"/>
    </source>
</evidence>
<dbReference type="PANTHER" id="PTHR12749:SF0">
    <property type="entry name" value="DNA EXCISION REPAIR PROTEIN ERCC-1"/>
    <property type="match status" value="1"/>
</dbReference>
<dbReference type="Gene3D" id="3.40.50.10130">
    <property type="match status" value="1"/>
</dbReference>
<dbReference type="SUPFAM" id="SSF47781">
    <property type="entry name" value="RuvA domain 2-like"/>
    <property type="match status" value="1"/>
</dbReference>